<dbReference type="PROSITE" id="PS51318">
    <property type="entry name" value="TAT"/>
    <property type="match status" value="1"/>
</dbReference>
<reference evidence="2" key="1">
    <citation type="submission" date="2016-10" db="EMBL/GenBank/DDBJ databases">
        <authorList>
            <person name="Varghese N."/>
            <person name="Submissions S."/>
        </authorList>
    </citation>
    <scope>NUCLEOTIDE SEQUENCE [LARGE SCALE GENOMIC DNA]</scope>
    <source>
        <strain evidence="2">DSM 20524</strain>
    </source>
</reference>
<keyword evidence="2" id="KW-1185">Reference proteome</keyword>
<evidence type="ECO:0008006" key="3">
    <source>
        <dbReference type="Google" id="ProtNLM"/>
    </source>
</evidence>
<protein>
    <recommendedName>
        <fullName evidence="3">Twin-arginine translocation signal domain-containing protein</fullName>
    </recommendedName>
</protein>
<evidence type="ECO:0000313" key="2">
    <source>
        <dbReference type="Proteomes" id="UP000198929"/>
    </source>
</evidence>
<dbReference type="AlphaFoldDB" id="A0A1H9VBU5"/>
<dbReference type="STRING" id="1121357.SAMN05661109_02160"/>
<proteinExistence type="predicted"/>
<organism evidence="1 2">
    <name type="scientific">Corynebacterium cystitidis DSM 20524</name>
    <dbReference type="NCBI Taxonomy" id="1121357"/>
    <lineage>
        <taxon>Bacteria</taxon>
        <taxon>Bacillati</taxon>
        <taxon>Actinomycetota</taxon>
        <taxon>Actinomycetes</taxon>
        <taxon>Mycobacteriales</taxon>
        <taxon>Corynebacteriaceae</taxon>
        <taxon>Corynebacterium</taxon>
    </lineage>
</organism>
<dbReference type="Proteomes" id="UP000198929">
    <property type="component" value="Unassembled WGS sequence"/>
</dbReference>
<gene>
    <name evidence="1" type="ORF">SAMN05661109_02160</name>
</gene>
<evidence type="ECO:0000313" key="1">
    <source>
        <dbReference type="EMBL" id="SES19011.1"/>
    </source>
</evidence>
<dbReference type="InterPro" id="IPR006311">
    <property type="entry name" value="TAT_signal"/>
</dbReference>
<sequence length="211" mass="22862">MSMSRRSILKAVGAGVLGTAYAALFPHFAQARTSELPSQLPWYRIPGHRISDEFNSDGLFTLHSPAQTDGGEKVSNTATHYYHDGRRVVASGVQSDENRVTLSYKEFSADGTLGRTHTEVWQVKGEFAELVTHEAEAQMTSVSTNSACPPGTYRCPQCRKVRLGEAILCCGGCAFAGAIRIIICMGTLCLGCLHNTCIKWDYNACCGTTGM</sequence>
<dbReference type="EMBL" id="FOGQ01000011">
    <property type="protein sequence ID" value="SES19011.1"/>
    <property type="molecule type" value="Genomic_DNA"/>
</dbReference>
<accession>A0A1H9VBU5</accession>
<name>A0A1H9VBU5_9CORY</name>